<proteinExistence type="predicted"/>
<dbReference type="HOGENOM" id="CLU_963070_0_0_1"/>
<dbReference type="EMBL" id="KL198044">
    <property type="protein sequence ID" value="KDQ13300.1"/>
    <property type="molecule type" value="Genomic_DNA"/>
</dbReference>
<evidence type="ECO:0000313" key="1">
    <source>
        <dbReference type="EMBL" id="KDQ13300.1"/>
    </source>
</evidence>
<accession>A0A067MF05</accession>
<keyword evidence="2" id="KW-1185">Reference proteome</keyword>
<evidence type="ECO:0000313" key="2">
    <source>
        <dbReference type="Proteomes" id="UP000027195"/>
    </source>
</evidence>
<dbReference type="InParanoid" id="A0A067MF05"/>
<dbReference type="AlphaFoldDB" id="A0A067MF05"/>
<protein>
    <submittedName>
        <fullName evidence="1">Uncharacterized protein</fullName>
    </submittedName>
</protein>
<gene>
    <name evidence="1" type="ORF">BOTBODRAFT_188576</name>
</gene>
<sequence length="289" mass="32307">MSAVKKSRPPLSSGRTLRRTTTIRNLTLSGACPAPTRPTSPTTAVTIVDLNDVKEPTPISPDFTSVFPTLDSMDVPKQYMAPMTQFDNSWKPLPEGCPEPSLRISMEDGHVEVWDYDHSKYSGMNRDDNVQKVRGEVILDEIILAPPDDPLLHLHHFEIRWYSSHPRDKLRHFHNTEDSPAFLDAGGEPERIRNGYTSTVFLPRQYNYVAGSVRMPFTLGLPQGYFAGGRNDAIFAVQARAVFLPRCALLTQSEGMAVVSPTTHVTMSHLYSDFDLVPHRFNSLAKAAL</sequence>
<name>A0A067MF05_BOTB1</name>
<dbReference type="Proteomes" id="UP000027195">
    <property type="component" value="Unassembled WGS sequence"/>
</dbReference>
<reference evidence="2" key="1">
    <citation type="journal article" date="2014" name="Proc. Natl. Acad. Sci. U.S.A.">
        <title>Extensive sampling of basidiomycete genomes demonstrates inadequacy of the white-rot/brown-rot paradigm for wood decay fungi.</title>
        <authorList>
            <person name="Riley R."/>
            <person name="Salamov A.A."/>
            <person name="Brown D.W."/>
            <person name="Nagy L.G."/>
            <person name="Floudas D."/>
            <person name="Held B.W."/>
            <person name="Levasseur A."/>
            <person name="Lombard V."/>
            <person name="Morin E."/>
            <person name="Otillar R."/>
            <person name="Lindquist E.A."/>
            <person name="Sun H."/>
            <person name="LaButti K.M."/>
            <person name="Schmutz J."/>
            <person name="Jabbour D."/>
            <person name="Luo H."/>
            <person name="Baker S.E."/>
            <person name="Pisabarro A.G."/>
            <person name="Walton J.D."/>
            <person name="Blanchette R.A."/>
            <person name="Henrissat B."/>
            <person name="Martin F."/>
            <person name="Cullen D."/>
            <person name="Hibbett D.S."/>
            <person name="Grigoriev I.V."/>
        </authorList>
    </citation>
    <scope>NUCLEOTIDE SEQUENCE [LARGE SCALE GENOMIC DNA]</scope>
    <source>
        <strain evidence="2">FD-172 SS1</strain>
    </source>
</reference>
<organism evidence="1 2">
    <name type="scientific">Botryobasidium botryosum (strain FD-172 SS1)</name>
    <dbReference type="NCBI Taxonomy" id="930990"/>
    <lineage>
        <taxon>Eukaryota</taxon>
        <taxon>Fungi</taxon>
        <taxon>Dikarya</taxon>
        <taxon>Basidiomycota</taxon>
        <taxon>Agaricomycotina</taxon>
        <taxon>Agaricomycetes</taxon>
        <taxon>Cantharellales</taxon>
        <taxon>Botryobasidiaceae</taxon>
        <taxon>Botryobasidium</taxon>
    </lineage>
</organism>